<keyword evidence="1" id="KW-0812">Transmembrane</keyword>
<dbReference type="Proteomes" id="UP000324973">
    <property type="component" value="Unassembled WGS sequence"/>
</dbReference>
<feature type="transmembrane region" description="Helical" evidence="1">
    <location>
        <begin position="194"/>
        <end position="210"/>
    </location>
</feature>
<feature type="transmembrane region" description="Helical" evidence="1">
    <location>
        <begin position="74"/>
        <end position="93"/>
    </location>
</feature>
<sequence length="261" mass="27959">MRLLVLLTALAMPVVAWLSNTGAFGPDNGTVSDRYPTLLVAAGYAFSIWGLIFLLDLAYAGWQASGDRRRDTTLGRVAPWAAAGFLLTTIWMPLFSYQQFWLCLLVIFAAMACLVWCAVLLSRDASPRRGQWTWAWLPLSLHAGWLTLAAFLNLAQVIVAYGLLPPDAQLPWSLVLFAVAALALLVLNQRMRGNVVYVAAALWALAAVHARQSASDLAGADVAAWVAVGIAVALAAQTLMLRRRHPGGLLPNAGGVAAPGN</sequence>
<dbReference type="OrthoDB" id="5189031at2"/>
<dbReference type="RefSeq" id="WP_149102697.1">
    <property type="nucleotide sequence ID" value="NZ_VTFT01000001.1"/>
</dbReference>
<feature type="transmembrane region" description="Helical" evidence="1">
    <location>
        <begin position="222"/>
        <end position="241"/>
    </location>
</feature>
<protein>
    <recommendedName>
        <fullName evidence="4">TspO and MBR related proteins</fullName>
    </recommendedName>
</protein>
<feature type="transmembrane region" description="Helical" evidence="1">
    <location>
        <begin position="40"/>
        <end position="62"/>
    </location>
</feature>
<comment type="caution">
    <text evidence="2">The sequence shown here is derived from an EMBL/GenBank/DDBJ whole genome shotgun (WGS) entry which is preliminary data.</text>
</comment>
<evidence type="ECO:0000256" key="1">
    <source>
        <dbReference type="SAM" id="Phobius"/>
    </source>
</evidence>
<keyword evidence="1" id="KW-0472">Membrane</keyword>
<dbReference type="EMBL" id="VTFT01000001">
    <property type="protein sequence ID" value="TYT26147.1"/>
    <property type="molecule type" value="Genomic_DNA"/>
</dbReference>
<feature type="transmembrane region" description="Helical" evidence="1">
    <location>
        <begin position="170"/>
        <end position="187"/>
    </location>
</feature>
<keyword evidence="3" id="KW-1185">Reference proteome</keyword>
<dbReference type="PANTHER" id="PTHR33802">
    <property type="entry name" value="SI:CH211-161H7.5-RELATED"/>
    <property type="match status" value="1"/>
</dbReference>
<organism evidence="2 3">
    <name type="scientific">Luteimonas viscosa</name>
    <dbReference type="NCBI Taxonomy" id="1132694"/>
    <lineage>
        <taxon>Bacteria</taxon>
        <taxon>Pseudomonadati</taxon>
        <taxon>Pseudomonadota</taxon>
        <taxon>Gammaproteobacteria</taxon>
        <taxon>Lysobacterales</taxon>
        <taxon>Lysobacteraceae</taxon>
        <taxon>Luteimonas</taxon>
    </lineage>
</organism>
<feature type="transmembrane region" description="Helical" evidence="1">
    <location>
        <begin position="99"/>
        <end position="122"/>
    </location>
</feature>
<proteinExistence type="predicted"/>
<dbReference type="PANTHER" id="PTHR33802:SF1">
    <property type="entry name" value="XK-RELATED PROTEIN"/>
    <property type="match status" value="1"/>
</dbReference>
<gene>
    <name evidence="2" type="ORF">FZO89_07680</name>
</gene>
<evidence type="ECO:0000313" key="2">
    <source>
        <dbReference type="EMBL" id="TYT26147.1"/>
    </source>
</evidence>
<feature type="transmembrane region" description="Helical" evidence="1">
    <location>
        <begin position="143"/>
        <end position="164"/>
    </location>
</feature>
<dbReference type="AlphaFoldDB" id="A0A5D4XN93"/>
<name>A0A5D4XN93_9GAMM</name>
<accession>A0A5D4XN93</accession>
<evidence type="ECO:0008006" key="4">
    <source>
        <dbReference type="Google" id="ProtNLM"/>
    </source>
</evidence>
<reference evidence="2 3" key="1">
    <citation type="submission" date="2019-08" db="EMBL/GenBank/DDBJ databases">
        <title>Luteimonas viscosus sp. nov., isolated from soil of a sunflower field.</title>
        <authorList>
            <person name="Jianli Z."/>
            <person name="Ying Z."/>
        </authorList>
    </citation>
    <scope>NUCLEOTIDE SEQUENCE [LARGE SCALE GENOMIC DNA]</scope>
    <source>
        <strain evidence="2 3">XBU10</strain>
    </source>
</reference>
<evidence type="ECO:0000313" key="3">
    <source>
        <dbReference type="Proteomes" id="UP000324973"/>
    </source>
</evidence>
<keyword evidence="1" id="KW-1133">Transmembrane helix</keyword>